<dbReference type="GO" id="GO:0016616">
    <property type="term" value="F:oxidoreductase activity, acting on the CH-OH group of donors, NAD or NADP as acceptor"/>
    <property type="evidence" value="ECO:0007669"/>
    <property type="project" value="TreeGrafter"/>
</dbReference>
<dbReference type="Proteomes" id="UP000199334">
    <property type="component" value="Unassembled WGS sequence"/>
</dbReference>
<keyword evidence="2" id="KW-0560">Oxidoreductase</keyword>
<accession>A0A1H0B6H2</accession>
<organism evidence="4 5">
    <name type="scientific">Tenuibacillus multivorans</name>
    <dbReference type="NCBI Taxonomy" id="237069"/>
    <lineage>
        <taxon>Bacteria</taxon>
        <taxon>Bacillati</taxon>
        <taxon>Bacillota</taxon>
        <taxon>Bacilli</taxon>
        <taxon>Bacillales</taxon>
        <taxon>Bacillaceae</taxon>
        <taxon>Tenuibacillus</taxon>
    </lineage>
</organism>
<dbReference type="EMBL" id="FNIG01000004">
    <property type="protein sequence ID" value="SDN41226.1"/>
    <property type="molecule type" value="Genomic_DNA"/>
</dbReference>
<evidence type="ECO:0000313" key="4">
    <source>
        <dbReference type="EMBL" id="SDN41226.1"/>
    </source>
</evidence>
<dbReference type="PANTHER" id="PTHR42760:SF37">
    <property type="entry name" value="CLAVALDEHYDE DEHYDROGENASE"/>
    <property type="match status" value="1"/>
</dbReference>
<comment type="similarity">
    <text evidence="1 3">Belongs to the short-chain dehydrogenases/reductases (SDR) family.</text>
</comment>
<dbReference type="Pfam" id="PF00106">
    <property type="entry name" value="adh_short"/>
    <property type="match status" value="1"/>
</dbReference>
<dbReference type="RefSeq" id="WP_093856674.1">
    <property type="nucleotide sequence ID" value="NZ_BJVZ01000029.1"/>
</dbReference>
<dbReference type="GO" id="GO:0008206">
    <property type="term" value="P:bile acid metabolic process"/>
    <property type="evidence" value="ECO:0007669"/>
    <property type="project" value="UniProtKB-ARBA"/>
</dbReference>
<dbReference type="PANTHER" id="PTHR42760">
    <property type="entry name" value="SHORT-CHAIN DEHYDROGENASES/REDUCTASES FAMILY MEMBER"/>
    <property type="match status" value="1"/>
</dbReference>
<evidence type="ECO:0000256" key="3">
    <source>
        <dbReference type="RuleBase" id="RU000363"/>
    </source>
</evidence>
<dbReference type="PRINTS" id="PR00081">
    <property type="entry name" value="GDHRDH"/>
</dbReference>
<protein>
    <submittedName>
        <fullName evidence="4">NAD(P)-dependent dehydrogenase, short-chain alcohol dehydrogenase family</fullName>
    </submittedName>
</protein>
<dbReference type="Gene3D" id="3.40.50.720">
    <property type="entry name" value="NAD(P)-binding Rossmann-like Domain"/>
    <property type="match status" value="1"/>
</dbReference>
<dbReference type="InterPro" id="IPR020904">
    <property type="entry name" value="Sc_DH/Rdtase_CS"/>
</dbReference>
<sequence length="240" mass="26023">MNRKIVITGGTKGLGKALALAFAKEGDAIAICARNEAGLNDMKILLHELGAHVLAIQADVANEVDVERFVSSVEAKWGHIDILINNASIYGSGPTLLADYPINQFKEVMDVNVMNPLLMTQRVLPGMLQRDKGLIVNITSEAGHHGYPGWGAYGVSKFGLEGLTEIWAAELKESNINVHMIDPGEMDTAMHDLAVPDCDYELADPNDVAKAIVYLASESKQFNDIRLTAEELLEVSQHGS</sequence>
<dbReference type="CDD" id="cd05233">
    <property type="entry name" value="SDR_c"/>
    <property type="match status" value="1"/>
</dbReference>
<evidence type="ECO:0000256" key="2">
    <source>
        <dbReference type="ARBA" id="ARBA00023002"/>
    </source>
</evidence>
<dbReference type="SUPFAM" id="SSF51735">
    <property type="entry name" value="NAD(P)-binding Rossmann-fold domains"/>
    <property type="match status" value="1"/>
</dbReference>
<keyword evidence="5" id="KW-1185">Reference proteome</keyword>
<dbReference type="PROSITE" id="PS00061">
    <property type="entry name" value="ADH_SHORT"/>
    <property type="match status" value="1"/>
</dbReference>
<reference evidence="4 5" key="1">
    <citation type="submission" date="2016-10" db="EMBL/GenBank/DDBJ databases">
        <authorList>
            <person name="de Groot N.N."/>
        </authorList>
    </citation>
    <scope>NUCLEOTIDE SEQUENCE [LARGE SCALE GENOMIC DNA]</scope>
    <source>
        <strain evidence="4 5">CGMCC 1.3442</strain>
    </source>
</reference>
<dbReference type="InterPro" id="IPR036291">
    <property type="entry name" value="NAD(P)-bd_dom_sf"/>
</dbReference>
<evidence type="ECO:0000313" key="5">
    <source>
        <dbReference type="Proteomes" id="UP000199334"/>
    </source>
</evidence>
<dbReference type="AlphaFoldDB" id="A0A1H0B6H2"/>
<dbReference type="FunFam" id="3.40.50.720:FF:000084">
    <property type="entry name" value="Short-chain dehydrogenase reductase"/>
    <property type="match status" value="1"/>
</dbReference>
<dbReference type="STRING" id="237069.SAMN05216498_2239"/>
<name>A0A1H0B6H2_9BACI</name>
<proteinExistence type="inferred from homology"/>
<dbReference type="PRINTS" id="PR00080">
    <property type="entry name" value="SDRFAMILY"/>
</dbReference>
<dbReference type="InterPro" id="IPR002347">
    <property type="entry name" value="SDR_fam"/>
</dbReference>
<dbReference type="OrthoDB" id="9775296at2"/>
<evidence type="ECO:0000256" key="1">
    <source>
        <dbReference type="ARBA" id="ARBA00006484"/>
    </source>
</evidence>
<gene>
    <name evidence="4" type="ORF">SAMN05216498_2239</name>
</gene>